<evidence type="ECO:0000256" key="1">
    <source>
        <dbReference type="ARBA" id="ARBA00022737"/>
    </source>
</evidence>
<gene>
    <name evidence="6" type="primary">LOC108255457</name>
</gene>
<dbReference type="Gene3D" id="2.60.40.10">
    <property type="entry name" value="Immunoglobulins"/>
    <property type="match status" value="3"/>
</dbReference>
<proteinExistence type="predicted"/>
<accession>A0A2D0PJY1</accession>
<dbReference type="SUPFAM" id="SSF49265">
    <property type="entry name" value="Fibronectin type III"/>
    <property type="match status" value="3"/>
</dbReference>
<dbReference type="InterPro" id="IPR036116">
    <property type="entry name" value="FN3_sf"/>
</dbReference>
<reference evidence="5" key="1">
    <citation type="journal article" date="2016" name="Nat. Commun.">
        <title>The channel catfish genome sequence provides insights into the evolution of scale formation in teleosts.</title>
        <authorList>
            <person name="Liu Z."/>
            <person name="Liu S."/>
            <person name="Yao J."/>
            <person name="Bao L."/>
            <person name="Zhang J."/>
            <person name="Li Y."/>
            <person name="Jiang C."/>
            <person name="Sun L."/>
            <person name="Wang R."/>
            <person name="Zhang Y."/>
            <person name="Zhou T."/>
            <person name="Zeng Q."/>
            <person name="Fu Q."/>
            <person name="Gao S."/>
            <person name="Li N."/>
            <person name="Koren S."/>
            <person name="Jiang Y."/>
            <person name="Zimin A."/>
            <person name="Xu P."/>
            <person name="Phillippy A.M."/>
            <person name="Geng X."/>
            <person name="Song L."/>
            <person name="Sun F."/>
            <person name="Li C."/>
            <person name="Wang X."/>
            <person name="Chen A."/>
            <person name="Jin Y."/>
            <person name="Yuan Z."/>
            <person name="Yang Y."/>
            <person name="Tan S."/>
            <person name="Peatman E."/>
            <person name="Lu J."/>
            <person name="Qin Z."/>
            <person name="Dunham R."/>
            <person name="Li Z."/>
            <person name="Sonstegard T."/>
            <person name="Feng J."/>
            <person name="Danzmann R.G."/>
            <person name="Schroeder S."/>
            <person name="Scheffler B."/>
            <person name="Duke M.V."/>
            <person name="Ballard L."/>
            <person name="Kucuktas H."/>
            <person name="Kaltenboeck L."/>
            <person name="Liu H."/>
            <person name="Armbruster J."/>
            <person name="Xie Y."/>
            <person name="Kirby M.L."/>
            <person name="Tian Y."/>
            <person name="Flanagan M.E."/>
            <person name="Mu W."/>
            <person name="Waldbieser G.C."/>
        </authorList>
    </citation>
    <scope>NUCLEOTIDE SEQUENCE [LARGE SCALE GENOMIC DNA]</scope>
    <source>
        <strain evidence="5">SDA103</strain>
    </source>
</reference>
<dbReference type="CDD" id="cd00063">
    <property type="entry name" value="FN3"/>
    <property type="match status" value="3"/>
</dbReference>
<reference evidence="6" key="2">
    <citation type="submission" date="2025-08" db="UniProtKB">
        <authorList>
            <consortium name="RefSeq"/>
        </authorList>
    </citation>
    <scope>IDENTIFICATION</scope>
    <source>
        <tissue evidence="6">Blood</tissue>
    </source>
</reference>
<evidence type="ECO:0000259" key="4">
    <source>
        <dbReference type="PROSITE" id="PS50853"/>
    </source>
</evidence>
<feature type="region of interest" description="Disordered" evidence="2">
    <location>
        <begin position="409"/>
        <end position="468"/>
    </location>
</feature>
<keyword evidence="5" id="KW-1185">Reference proteome</keyword>
<dbReference type="AlphaFoldDB" id="A0A2D0PJY1"/>
<evidence type="ECO:0000313" key="6">
    <source>
        <dbReference type="RefSeq" id="XP_017306923.1"/>
    </source>
</evidence>
<dbReference type="KEGG" id="ipu:108255457"/>
<dbReference type="InterPro" id="IPR013783">
    <property type="entry name" value="Ig-like_fold"/>
</dbReference>
<evidence type="ECO:0000256" key="2">
    <source>
        <dbReference type="SAM" id="MobiDB-lite"/>
    </source>
</evidence>
<feature type="compositionally biased region" description="Polar residues" evidence="2">
    <location>
        <begin position="458"/>
        <end position="468"/>
    </location>
</feature>
<dbReference type="InterPro" id="IPR003961">
    <property type="entry name" value="FN3_dom"/>
</dbReference>
<organism evidence="5 6">
    <name type="scientific">Ictalurus punctatus</name>
    <name type="common">Channel catfish</name>
    <name type="synonym">Silurus punctatus</name>
    <dbReference type="NCBI Taxonomy" id="7998"/>
    <lineage>
        <taxon>Eukaryota</taxon>
        <taxon>Metazoa</taxon>
        <taxon>Chordata</taxon>
        <taxon>Craniata</taxon>
        <taxon>Vertebrata</taxon>
        <taxon>Euteleostomi</taxon>
        <taxon>Actinopterygii</taxon>
        <taxon>Neopterygii</taxon>
        <taxon>Teleostei</taxon>
        <taxon>Ostariophysi</taxon>
        <taxon>Siluriformes</taxon>
        <taxon>Ictaluridae</taxon>
        <taxon>Ictalurus</taxon>
    </lineage>
</organism>
<dbReference type="SMART" id="SM00060">
    <property type="entry name" value="FN3"/>
    <property type="match status" value="4"/>
</dbReference>
<evidence type="ECO:0000313" key="5">
    <source>
        <dbReference type="Proteomes" id="UP000221080"/>
    </source>
</evidence>
<feature type="compositionally biased region" description="Polar residues" evidence="2">
    <location>
        <begin position="411"/>
        <end position="421"/>
    </location>
</feature>
<keyword evidence="3" id="KW-1133">Transmembrane helix</keyword>
<dbReference type="PROSITE" id="PS50853">
    <property type="entry name" value="FN3"/>
    <property type="match status" value="1"/>
</dbReference>
<dbReference type="RefSeq" id="XP_017306923.1">
    <property type="nucleotide sequence ID" value="XM_017451434.3"/>
</dbReference>
<evidence type="ECO:0000256" key="3">
    <source>
        <dbReference type="SAM" id="Phobius"/>
    </source>
</evidence>
<keyword evidence="3" id="KW-0472">Membrane</keyword>
<dbReference type="OrthoDB" id="7357196at2759"/>
<dbReference type="PANTHER" id="PTHR46708">
    <property type="entry name" value="TENASCIN"/>
    <property type="match status" value="1"/>
</dbReference>
<feature type="compositionally biased region" description="Basic residues" evidence="2">
    <location>
        <begin position="444"/>
        <end position="456"/>
    </location>
</feature>
<feature type="domain" description="Fibronectin type-III" evidence="4">
    <location>
        <begin position="29"/>
        <end position="116"/>
    </location>
</feature>
<sequence>MQMICLFHAFVKKGNKEGQILRPSSLASPPKSVGVIIKARTETLLTLEWSKVNNFSYILRDSNGTEIPLTVSADGSVLRCTVSSLSPGTKYSFVLYAMLKGLKHSTFNFTAVTSPSNVASVSVKARSETALTFEWSKVNNNNAYIYILRQSNRSEMYTPMYWGESMARRTVSSLRPGTKYTFTLYTVFFGERSSGYNFSAATMPVNVARVNVTQRFTDQLEFSWEEVKSSNISYILRDSSKAETTIAALGKDSVIRHTVSALSPGTRYRFTLYTVFEGVRSRGLTFTSVTASLTVTGVHCEHLPGGTALVLVWDAPSGQWTGVEVQMKGRNPQYLNGTRLEFHDLHPALWYDVTLKLCSGDVKGAPVSIRCQTDPRGVIAGVILVLLFIIFLVCLGVVTHRRSVLKRKAQSDFNTNQASSQEAEEGAHNAPVLAKQQSSDGKKHCGQRMNKKKRVKPIQQNPYINPYM</sequence>
<keyword evidence="3" id="KW-0812">Transmembrane</keyword>
<dbReference type="GeneID" id="108255457"/>
<dbReference type="Proteomes" id="UP000221080">
    <property type="component" value="Chromosome 1"/>
</dbReference>
<dbReference type="InterPro" id="IPR050991">
    <property type="entry name" value="ECM_Regulatory_Proteins"/>
</dbReference>
<keyword evidence="1" id="KW-0677">Repeat</keyword>
<name>A0A2D0PJY1_ICTPU</name>
<protein>
    <submittedName>
        <fullName evidence="6">Tenascin-X isoform X1</fullName>
    </submittedName>
</protein>
<dbReference type="PANTHER" id="PTHR46708:SF11">
    <property type="entry name" value="RECEPTOR-TYPE TYROSINE-PROTEIN PHOSPHATASE ETA-LIKE"/>
    <property type="match status" value="1"/>
</dbReference>
<feature type="transmembrane region" description="Helical" evidence="3">
    <location>
        <begin position="378"/>
        <end position="398"/>
    </location>
</feature>